<organism evidence="2 3">
    <name type="scientific">Penicillium subrubescens</name>
    <dbReference type="NCBI Taxonomy" id="1316194"/>
    <lineage>
        <taxon>Eukaryota</taxon>
        <taxon>Fungi</taxon>
        <taxon>Dikarya</taxon>
        <taxon>Ascomycota</taxon>
        <taxon>Pezizomycotina</taxon>
        <taxon>Eurotiomycetes</taxon>
        <taxon>Eurotiomycetidae</taxon>
        <taxon>Eurotiales</taxon>
        <taxon>Aspergillaceae</taxon>
        <taxon>Penicillium</taxon>
    </lineage>
</organism>
<evidence type="ECO:0000313" key="2">
    <source>
        <dbReference type="EMBL" id="OKP09583.1"/>
    </source>
</evidence>
<evidence type="ECO:0000256" key="1">
    <source>
        <dbReference type="SAM" id="SignalP"/>
    </source>
</evidence>
<feature type="signal peptide" evidence="1">
    <location>
        <begin position="1"/>
        <end position="20"/>
    </location>
</feature>
<evidence type="ECO:0000313" key="3">
    <source>
        <dbReference type="Proteomes" id="UP000186955"/>
    </source>
</evidence>
<proteinExistence type="predicted"/>
<keyword evidence="1" id="KW-0732">Signal</keyword>
<dbReference type="AlphaFoldDB" id="A0A1Q5UAT6"/>
<feature type="chain" id="PRO_5013384564" evidence="1">
    <location>
        <begin position="21"/>
        <end position="97"/>
    </location>
</feature>
<dbReference type="Proteomes" id="UP000186955">
    <property type="component" value="Unassembled WGS sequence"/>
</dbReference>
<name>A0A1Q5UAT6_9EURO</name>
<dbReference type="EMBL" id="MNBE01000483">
    <property type="protein sequence ID" value="OKP09583.1"/>
    <property type="molecule type" value="Genomic_DNA"/>
</dbReference>
<accession>A0A1Q5UAT6</accession>
<protein>
    <submittedName>
        <fullName evidence="2">Uncharacterized protein</fullName>
    </submittedName>
</protein>
<reference evidence="2 3" key="1">
    <citation type="submission" date="2016-10" db="EMBL/GenBank/DDBJ databases">
        <title>Genome sequence of the ascomycete fungus Penicillium subrubescens.</title>
        <authorList>
            <person name="De Vries R.P."/>
            <person name="Peng M."/>
            <person name="Dilokpimol A."/>
            <person name="Hilden K."/>
            <person name="Makela M.R."/>
            <person name="Grigoriev I."/>
            <person name="Riley R."/>
            <person name="Granchi Z."/>
        </authorList>
    </citation>
    <scope>NUCLEOTIDE SEQUENCE [LARGE SCALE GENOMIC DNA]</scope>
    <source>
        <strain evidence="2 3">CBS 132785</strain>
    </source>
</reference>
<dbReference type="OrthoDB" id="4284758at2759"/>
<comment type="caution">
    <text evidence="2">The sequence shown here is derived from an EMBL/GenBank/DDBJ whole genome shotgun (WGS) entry which is preliminary data.</text>
</comment>
<keyword evidence="3" id="KW-1185">Reference proteome</keyword>
<gene>
    <name evidence="2" type="ORF">PENSUB_5015</name>
</gene>
<sequence>MKFTTATIASLITVLPMANAWIFSTTAGQWDGENNRGCTKASSSAGAIIDWENEWGSDCTLRVYSDSKCRTQIGIASDDWNDHELSTSMGSFKVSSC</sequence>